<sequence length="151" mass="17326">MRQSHFILCGKRAIHPFRRFWMLISLIRTTLSWVVSRRSRLRKGSLQSLERCPRRGNIVSQDDSETIQKFVPLGVVTRCNGHRKSHAGSSTTLPHPFPTYLSDIFSETAEDKLNIMLAMPVDEAGMRTNFYAKFSALIVDVKASMRILKFN</sequence>
<dbReference type="Proteomes" id="UP000193689">
    <property type="component" value="Unassembled WGS sequence"/>
</dbReference>
<accession>A0A1Y2E5G6</accession>
<dbReference type="InParanoid" id="A0A1Y2E5G6"/>
<dbReference type="GeneID" id="63770079"/>
<name>A0A1Y2E5G6_9PEZI</name>
<organism evidence="1 2">
    <name type="scientific">Pseudomassariella vexata</name>
    <dbReference type="NCBI Taxonomy" id="1141098"/>
    <lineage>
        <taxon>Eukaryota</taxon>
        <taxon>Fungi</taxon>
        <taxon>Dikarya</taxon>
        <taxon>Ascomycota</taxon>
        <taxon>Pezizomycotina</taxon>
        <taxon>Sordariomycetes</taxon>
        <taxon>Xylariomycetidae</taxon>
        <taxon>Amphisphaeriales</taxon>
        <taxon>Pseudomassariaceae</taxon>
        <taxon>Pseudomassariella</taxon>
    </lineage>
</organism>
<evidence type="ECO:0000313" key="2">
    <source>
        <dbReference type="Proteomes" id="UP000193689"/>
    </source>
</evidence>
<reference evidence="1 2" key="1">
    <citation type="submission" date="2016-07" db="EMBL/GenBank/DDBJ databases">
        <title>Pervasive Adenine N6-methylation of Active Genes in Fungi.</title>
        <authorList>
            <consortium name="DOE Joint Genome Institute"/>
            <person name="Mondo S.J."/>
            <person name="Dannebaum R.O."/>
            <person name="Kuo R.C."/>
            <person name="Labutti K."/>
            <person name="Haridas S."/>
            <person name="Kuo A."/>
            <person name="Salamov A."/>
            <person name="Ahrendt S.R."/>
            <person name="Lipzen A."/>
            <person name="Sullivan W."/>
            <person name="Andreopoulos W.B."/>
            <person name="Clum A."/>
            <person name="Lindquist E."/>
            <person name="Daum C."/>
            <person name="Ramamoorthy G.K."/>
            <person name="Gryganskyi A."/>
            <person name="Culley D."/>
            <person name="Magnuson J.K."/>
            <person name="James T.Y."/>
            <person name="O'Malley M.A."/>
            <person name="Stajich J.E."/>
            <person name="Spatafora J.W."/>
            <person name="Visel A."/>
            <person name="Grigoriev I.V."/>
        </authorList>
    </citation>
    <scope>NUCLEOTIDE SEQUENCE [LARGE SCALE GENOMIC DNA]</scope>
    <source>
        <strain evidence="1 2">CBS 129021</strain>
    </source>
</reference>
<dbReference type="EMBL" id="MCFJ01000005">
    <property type="protein sequence ID" value="ORY66105.1"/>
    <property type="molecule type" value="Genomic_DNA"/>
</dbReference>
<keyword evidence="2" id="KW-1185">Reference proteome</keyword>
<comment type="caution">
    <text evidence="1">The sequence shown here is derived from an EMBL/GenBank/DDBJ whole genome shotgun (WGS) entry which is preliminary data.</text>
</comment>
<gene>
    <name evidence="1" type="ORF">BCR38DRAFT_172899</name>
</gene>
<evidence type="ECO:0000313" key="1">
    <source>
        <dbReference type="EMBL" id="ORY66105.1"/>
    </source>
</evidence>
<dbReference type="AlphaFoldDB" id="A0A1Y2E5G6"/>
<proteinExistence type="predicted"/>
<protein>
    <submittedName>
        <fullName evidence="1">Uncharacterized protein</fullName>
    </submittedName>
</protein>
<dbReference type="RefSeq" id="XP_040717069.1">
    <property type="nucleotide sequence ID" value="XM_040853867.1"/>
</dbReference>